<dbReference type="GO" id="GO:0006935">
    <property type="term" value="P:chemotaxis"/>
    <property type="evidence" value="ECO:0007669"/>
    <property type="project" value="InterPro"/>
</dbReference>
<dbReference type="eggNOG" id="COG0840">
    <property type="taxonomic scope" value="Bacteria"/>
</dbReference>
<dbReference type="InterPro" id="IPR004089">
    <property type="entry name" value="MCPsignal_dom"/>
</dbReference>
<keyword evidence="3 9" id="KW-0812">Transmembrane</keyword>
<evidence type="ECO:0000259" key="11">
    <source>
        <dbReference type="PROSITE" id="PS50885"/>
    </source>
</evidence>
<dbReference type="PANTHER" id="PTHR32089:SF114">
    <property type="entry name" value="METHYL-ACCEPTING CHEMOTAXIS PROTEIN MCPB"/>
    <property type="match status" value="1"/>
</dbReference>
<evidence type="ECO:0000256" key="4">
    <source>
        <dbReference type="ARBA" id="ARBA00022989"/>
    </source>
</evidence>
<dbReference type="InterPro" id="IPR033480">
    <property type="entry name" value="sCache_2"/>
</dbReference>
<dbReference type="InterPro" id="IPR004010">
    <property type="entry name" value="Double_Cache_2"/>
</dbReference>
<dbReference type="CDD" id="cd18774">
    <property type="entry name" value="PDC2_HK_sensor"/>
    <property type="match status" value="1"/>
</dbReference>
<keyword evidence="13" id="KW-1185">Reference proteome</keyword>
<name>I3XU31_SULBS</name>
<dbReference type="InterPro" id="IPR004090">
    <property type="entry name" value="Chemotax_Me-accpt_rcpt"/>
</dbReference>
<proteinExistence type="inferred from homology"/>
<dbReference type="PROSITE" id="PS50885">
    <property type="entry name" value="HAMP"/>
    <property type="match status" value="1"/>
</dbReference>
<dbReference type="EMBL" id="CP003333">
    <property type="protein sequence ID" value="AFL67455.1"/>
    <property type="molecule type" value="Genomic_DNA"/>
</dbReference>
<dbReference type="PANTHER" id="PTHR32089">
    <property type="entry name" value="METHYL-ACCEPTING CHEMOTAXIS PROTEIN MCPB"/>
    <property type="match status" value="1"/>
</dbReference>
<dbReference type="SUPFAM" id="SSF58104">
    <property type="entry name" value="Methyl-accepting chemotaxis protein (MCP) signaling domain"/>
    <property type="match status" value="1"/>
</dbReference>
<dbReference type="RefSeq" id="WP_014768341.1">
    <property type="nucleotide sequence ID" value="NC_018002.1"/>
</dbReference>
<evidence type="ECO:0000313" key="13">
    <source>
        <dbReference type="Proteomes" id="UP000006176"/>
    </source>
</evidence>
<keyword evidence="5 9" id="KW-0472">Membrane</keyword>
<evidence type="ECO:0000256" key="2">
    <source>
        <dbReference type="ARBA" id="ARBA00022475"/>
    </source>
</evidence>
<evidence type="ECO:0000256" key="8">
    <source>
        <dbReference type="PROSITE-ProRule" id="PRU00284"/>
    </source>
</evidence>
<keyword evidence="6 8" id="KW-0807">Transducer</keyword>
<reference evidence="12 13" key="1">
    <citation type="submission" date="2012-06" db="EMBL/GenBank/DDBJ databases">
        <title>Complete sequence of Sulfurospirillum barnesii SES-3.</title>
        <authorList>
            <consortium name="US DOE Joint Genome Institute"/>
            <person name="Lucas S."/>
            <person name="Han J."/>
            <person name="Lapidus A."/>
            <person name="Cheng J.-F."/>
            <person name="Goodwin L."/>
            <person name="Pitluck S."/>
            <person name="Peters L."/>
            <person name="Ovchinnikova G."/>
            <person name="Lu M."/>
            <person name="Detter J.C."/>
            <person name="Han C."/>
            <person name="Tapia R."/>
            <person name="Land M."/>
            <person name="Hauser L."/>
            <person name="Kyrpides N."/>
            <person name="Ivanova N."/>
            <person name="Pagani I."/>
            <person name="Stolz J."/>
            <person name="Arkin A."/>
            <person name="Dehal P."/>
            <person name="Oremland R."/>
            <person name="Saltikov C."/>
            <person name="Basu P."/>
            <person name="Hollibaugh J."/>
            <person name="Newman D."/>
            <person name="Stolyar S."/>
            <person name="Hazen T."/>
            <person name="Woyke T."/>
        </authorList>
    </citation>
    <scope>NUCLEOTIDE SEQUENCE [LARGE SCALE GENOMIC DNA]</scope>
    <source>
        <strain evidence="13">ATCC 700032 / DSM 10660 / SES-3</strain>
    </source>
</reference>
<dbReference type="PATRIC" id="fig|760154.4.peg.124"/>
<dbReference type="OrthoDB" id="9781638at2"/>
<evidence type="ECO:0000313" key="12">
    <source>
        <dbReference type="EMBL" id="AFL67455.1"/>
    </source>
</evidence>
<feature type="domain" description="Methyl-accepting transducer" evidence="10">
    <location>
        <begin position="291"/>
        <end position="548"/>
    </location>
</feature>
<feature type="domain" description="HAMP" evidence="11">
    <location>
        <begin position="232"/>
        <end position="286"/>
    </location>
</feature>
<dbReference type="Proteomes" id="UP000006176">
    <property type="component" value="Chromosome"/>
</dbReference>
<comment type="similarity">
    <text evidence="7">Belongs to the methyl-accepting chemotaxis (MCP) protein family.</text>
</comment>
<organism evidence="12 13">
    <name type="scientific">Sulfurospirillum barnesii (strain ATCC 700032 / DSM 10660 / SES-3)</name>
    <dbReference type="NCBI Taxonomy" id="760154"/>
    <lineage>
        <taxon>Bacteria</taxon>
        <taxon>Pseudomonadati</taxon>
        <taxon>Campylobacterota</taxon>
        <taxon>Epsilonproteobacteria</taxon>
        <taxon>Campylobacterales</taxon>
        <taxon>Sulfurospirillaceae</taxon>
        <taxon>Sulfurospirillum</taxon>
    </lineage>
</organism>
<dbReference type="AlphaFoldDB" id="I3XU31"/>
<keyword evidence="4 9" id="KW-1133">Transmembrane helix</keyword>
<sequence>MKISTRMILLLILSLILLGTSVIVISYSNTKNNATMFLQEYETSAFSFHENELKTIMEMMQQTAHAIYKDQKAKGASDDEIKKAILSKLDVLRFFNDKSGYIFVYDPDGTNVLLPTNKSLEGKNLSGLKDTNGVFFVKEMLEIAKKGGGLVKYYFPKVKDGEPFLKYAYAIPFEPFNWMLGTGIYVDNVQKEVQKLQTNIDKNTASQIKSFLSISIVLLLLSLGVTLYMITRTISKPLNELIMRADNLSSGDGDLTRTLEVIGNDEIALASKSINRFIEKVRILISEAKNLSNENSSISHELSSTSLEVGRSVETSMQIVGNTTTRAQTLKQEMSTGITEAKAGKEELLKANQFLKEANTAILELTREIQTSAATEIELAHKIQQLSSDASQVKDILVVIGDIADQTNLLALNAAIEAARAGEHGRGFAVVADEVRKLAERTQKSLQEINATINVIVQAIMDSSEQMSSNSKKVESLATTATGVENKIGNMFNVMNNATKVSDKTAENYLNTGADIELMINDVAQINDISAQNARSVEEIAGAAEHLSKMTEMLNLKLSEFRT</sequence>
<evidence type="ECO:0000256" key="5">
    <source>
        <dbReference type="ARBA" id="ARBA00023136"/>
    </source>
</evidence>
<feature type="transmembrane region" description="Helical" evidence="9">
    <location>
        <begin position="211"/>
        <end position="230"/>
    </location>
</feature>
<dbReference type="Gene3D" id="1.10.287.950">
    <property type="entry name" value="Methyl-accepting chemotaxis protein"/>
    <property type="match status" value="1"/>
</dbReference>
<dbReference type="PRINTS" id="PR00260">
    <property type="entry name" value="CHEMTRNSDUCR"/>
</dbReference>
<evidence type="ECO:0000256" key="7">
    <source>
        <dbReference type="ARBA" id="ARBA00029447"/>
    </source>
</evidence>
<dbReference type="SMART" id="SM00304">
    <property type="entry name" value="HAMP"/>
    <property type="match status" value="1"/>
</dbReference>
<accession>I3XU31</accession>
<dbReference type="STRING" id="760154.Sulba_0128"/>
<dbReference type="SMART" id="SM01049">
    <property type="entry name" value="Cache_2"/>
    <property type="match status" value="1"/>
</dbReference>
<dbReference type="Pfam" id="PF00015">
    <property type="entry name" value="MCPsignal"/>
    <property type="match status" value="1"/>
</dbReference>
<dbReference type="PROSITE" id="PS50111">
    <property type="entry name" value="CHEMOTAXIS_TRANSDUC_2"/>
    <property type="match status" value="1"/>
</dbReference>
<dbReference type="Gene3D" id="3.30.450.20">
    <property type="entry name" value="PAS domain"/>
    <property type="match status" value="1"/>
</dbReference>
<evidence type="ECO:0000256" key="9">
    <source>
        <dbReference type="SAM" id="Phobius"/>
    </source>
</evidence>
<dbReference type="GO" id="GO:0004888">
    <property type="term" value="F:transmembrane signaling receptor activity"/>
    <property type="evidence" value="ECO:0007669"/>
    <property type="project" value="InterPro"/>
</dbReference>
<dbReference type="CDD" id="cd06225">
    <property type="entry name" value="HAMP"/>
    <property type="match status" value="1"/>
</dbReference>
<evidence type="ECO:0000259" key="10">
    <source>
        <dbReference type="PROSITE" id="PS50111"/>
    </source>
</evidence>
<dbReference type="HOGENOM" id="CLU_000445_107_21_7"/>
<evidence type="ECO:0000256" key="6">
    <source>
        <dbReference type="ARBA" id="ARBA00023224"/>
    </source>
</evidence>
<gene>
    <name evidence="12" type="ordered locus">Sulba_0128</name>
</gene>
<dbReference type="Pfam" id="PF00672">
    <property type="entry name" value="HAMP"/>
    <property type="match status" value="1"/>
</dbReference>
<evidence type="ECO:0000256" key="3">
    <source>
        <dbReference type="ARBA" id="ARBA00022692"/>
    </source>
</evidence>
<dbReference type="InterPro" id="IPR003660">
    <property type="entry name" value="HAMP_dom"/>
</dbReference>
<protein>
    <submittedName>
        <fullName evidence="12">Methyl-accepting chemotaxis protein</fullName>
    </submittedName>
</protein>
<comment type="subcellular location">
    <subcellularLocation>
        <location evidence="1">Cell membrane</location>
        <topology evidence="1">Multi-pass membrane protein</topology>
    </subcellularLocation>
</comment>
<dbReference type="GO" id="GO:0007165">
    <property type="term" value="P:signal transduction"/>
    <property type="evidence" value="ECO:0007669"/>
    <property type="project" value="UniProtKB-KW"/>
</dbReference>
<dbReference type="SMART" id="SM00283">
    <property type="entry name" value="MA"/>
    <property type="match status" value="1"/>
</dbReference>
<dbReference type="Pfam" id="PF08269">
    <property type="entry name" value="dCache_2"/>
    <property type="match status" value="1"/>
</dbReference>
<evidence type="ECO:0000256" key="1">
    <source>
        <dbReference type="ARBA" id="ARBA00004651"/>
    </source>
</evidence>
<dbReference type="GO" id="GO:0005886">
    <property type="term" value="C:plasma membrane"/>
    <property type="evidence" value="ECO:0007669"/>
    <property type="project" value="UniProtKB-SubCell"/>
</dbReference>
<keyword evidence="2" id="KW-1003">Cell membrane</keyword>
<dbReference type="KEGG" id="sba:Sulba_0128"/>